<accession>A0ABP3F636</accession>
<evidence type="ECO:0000256" key="3">
    <source>
        <dbReference type="ARBA" id="ARBA00022777"/>
    </source>
</evidence>
<keyword evidence="4" id="KW-0067">ATP-binding</keyword>
<proteinExistence type="predicted"/>
<dbReference type="NCBIfam" id="NF033114">
    <property type="entry name" value="phos_trans_CPT"/>
    <property type="match status" value="1"/>
</dbReference>
<keyword evidence="2" id="KW-0547">Nucleotide-binding</keyword>
<dbReference type="InterPro" id="IPR027417">
    <property type="entry name" value="P-loop_NTPase"/>
</dbReference>
<keyword evidence="6" id="KW-1185">Reference proteome</keyword>
<evidence type="ECO:0000256" key="4">
    <source>
        <dbReference type="ARBA" id="ARBA00022840"/>
    </source>
</evidence>
<gene>
    <name evidence="5" type="ORF">GCM10010302_51560</name>
</gene>
<dbReference type="Proteomes" id="UP001501867">
    <property type="component" value="Unassembled WGS sequence"/>
</dbReference>
<comment type="caution">
    <text evidence="5">The sequence shown here is derived from an EMBL/GenBank/DDBJ whole genome shotgun (WGS) entry which is preliminary data.</text>
</comment>
<dbReference type="InterPro" id="IPR012853">
    <property type="entry name" value="CPT"/>
</dbReference>
<dbReference type="SUPFAM" id="SSF52540">
    <property type="entry name" value="P-loop containing nucleoside triphosphate hydrolases"/>
    <property type="match status" value="1"/>
</dbReference>
<evidence type="ECO:0000256" key="2">
    <source>
        <dbReference type="ARBA" id="ARBA00022741"/>
    </source>
</evidence>
<evidence type="ECO:0008006" key="7">
    <source>
        <dbReference type="Google" id="ProtNLM"/>
    </source>
</evidence>
<dbReference type="Pfam" id="PF07931">
    <property type="entry name" value="CPT"/>
    <property type="match status" value="1"/>
</dbReference>
<organism evidence="5 6">
    <name type="scientific">Streptomyces polychromogenes</name>
    <dbReference type="NCBI Taxonomy" id="67342"/>
    <lineage>
        <taxon>Bacteria</taxon>
        <taxon>Bacillati</taxon>
        <taxon>Actinomycetota</taxon>
        <taxon>Actinomycetes</taxon>
        <taxon>Kitasatosporales</taxon>
        <taxon>Streptomycetaceae</taxon>
        <taxon>Streptomyces</taxon>
    </lineage>
</organism>
<evidence type="ECO:0000313" key="6">
    <source>
        <dbReference type="Proteomes" id="UP001501867"/>
    </source>
</evidence>
<dbReference type="EMBL" id="BAAABV010000023">
    <property type="protein sequence ID" value="GAA0306571.1"/>
    <property type="molecule type" value="Genomic_DNA"/>
</dbReference>
<keyword evidence="1" id="KW-0808">Transferase</keyword>
<reference evidence="6" key="1">
    <citation type="journal article" date="2019" name="Int. J. Syst. Evol. Microbiol.">
        <title>The Global Catalogue of Microorganisms (GCM) 10K type strain sequencing project: providing services to taxonomists for standard genome sequencing and annotation.</title>
        <authorList>
            <consortium name="The Broad Institute Genomics Platform"/>
            <consortium name="The Broad Institute Genome Sequencing Center for Infectious Disease"/>
            <person name="Wu L."/>
            <person name="Ma J."/>
        </authorList>
    </citation>
    <scope>NUCLEOTIDE SEQUENCE [LARGE SCALE GENOMIC DNA]</scope>
    <source>
        <strain evidence="6">JCM 4505</strain>
    </source>
</reference>
<sequence>MSMTQVIVLNGGSSSGKSGIVRCLQAVLPDPWLAFGVDTLVDAMPPALRTSGAGIGFGPGGEVLVGEEFRVLDAAWADGIAAMARAGARIVVDDVFLGGPQSQRRWREALHGLGVLWVGVRCDGEVAAAREIARGDRPSGMAAAQAESVHRGVVYDLEVDTTRAESLTCARVIAACVQAPSSKVIEHVQGI</sequence>
<dbReference type="PROSITE" id="PS01075">
    <property type="entry name" value="ACETATE_KINASE_1"/>
    <property type="match status" value="1"/>
</dbReference>
<dbReference type="PIRSF" id="PIRSF007531">
    <property type="entry name" value="CPT"/>
    <property type="match status" value="1"/>
</dbReference>
<evidence type="ECO:0000256" key="1">
    <source>
        <dbReference type="ARBA" id="ARBA00022679"/>
    </source>
</evidence>
<evidence type="ECO:0000313" key="5">
    <source>
        <dbReference type="EMBL" id="GAA0306571.1"/>
    </source>
</evidence>
<protein>
    <recommendedName>
        <fullName evidence="7">Chloramphenicol 3-O phosphotransferase</fullName>
    </recommendedName>
</protein>
<dbReference type="InterPro" id="IPR023865">
    <property type="entry name" value="Aliphatic_acid_kinase_CS"/>
</dbReference>
<keyword evidence="3" id="KW-0418">Kinase</keyword>
<dbReference type="Gene3D" id="3.40.50.300">
    <property type="entry name" value="P-loop containing nucleotide triphosphate hydrolases"/>
    <property type="match status" value="1"/>
</dbReference>
<name>A0ABP3F636_9ACTN</name>